<dbReference type="Gene3D" id="3.30.710.10">
    <property type="entry name" value="Potassium Channel Kv1.1, Chain A"/>
    <property type="match status" value="1"/>
</dbReference>
<evidence type="ECO:0000313" key="1">
    <source>
        <dbReference type="EMBL" id="KAF9062138.1"/>
    </source>
</evidence>
<sequence length="171" mass="20206">DGDVVVQSVDNVEIWLHQKNLECLIGSSRFPPADENDIVHLPKPAKVLEILFHAIYARPFPDARIMELQFESFMLLAEAAEKYQVYSMVAVCKLRMRHEKRLRLLKYASTHNHRDLIDELQLLLVNVPLSELVKILSVDDYKTWVKHLNNWKRIKFIHEFCFRAFIGRNFF</sequence>
<dbReference type="AlphaFoldDB" id="A0A9P5PE07"/>
<reference evidence="1" key="1">
    <citation type="submission" date="2020-11" db="EMBL/GenBank/DDBJ databases">
        <authorList>
            <consortium name="DOE Joint Genome Institute"/>
            <person name="Ahrendt S."/>
            <person name="Riley R."/>
            <person name="Andreopoulos W."/>
            <person name="Labutti K."/>
            <person name="Pangilinan J."/>
            <person name="Ruiz-Duenas F.J."/>
            <person name="Barrasa J.M."/>
            <person name="Sanchez-Garcia M."/>
            <person name="Camarero S."/>
            <person name="Miyauchi S."/>
            <person name="Serrano A."/>
            <person name="Linde D."/>
            <person name="Babiker R."/>
            <person name="Drula E."/>
            <person name="Ayuso-Fernandez I."/>
            <person name="Pacheco R."/>
            <person name="Padilla G."/>
            <person name="Ferreira P."/>
            <person name="Barriuso J."/>
            <person name="Kellner H."/>
            <person name="Castanera R."/>
            <person name="Alfaro M."/>
            <person name="Ramirez L."/>
            <person name="Pisabarro A.G."/>
            <person name="Kuo A."/>
            <person name="Tritt A."/>
            <person name="Lipzen A."/>
            <person name="He G."/>
            <person name="Yan M."/>
            <person name="Ng V."/>
            <person name="Cullen D."/>
            <person name="Martin F."/>
            <person name="Rosso M.-N."/>
            <person name="Henrissat B."/>
            <person name="Hibbett D."/>
            <person name="Martinez A.T."/>
            <person name="Grigoriev I.V."/>
        </authorList>
    </citation>
    <scope>NUCLEOTIDE SEQUENCE</scope>
    <source>
        <strain evidence="1">AH 40177</strain>
    </source>
</reference>
<gene>
    <name evidence="1" type="ORF">BDP27DRAFT_1234044</name>
</gene>
<feature type="non-terminal residue" evidence="1">
    <location>
        <position position="1"/>
    </location>
</feature>
<evidence type="ECO:0000313" key="2">
    <source>
        <dbReference type="Proteomes" id="UP000772434"/>
    </source>
</evidence>
<dbReference type="Proteomes" id="UP000772434">
    <property type="component" value="Unassembled WGS sequence"/>
</dbReference>
<keyword evidence="2" id="KW-1185">Reference proteome</keyword>
<accession>A0A9P5PE07</accession>
<evidence type="ECO:0008006" key="3">
    <source>
        <dbReference type="Google" id="ProtNLM"/>
    </source>
</evidence>
<dbReference type="EMBL" id="JADNRY010000181">
    <property type="protein sequence ID" value="KAF9062138.1"/>
    <property type="molecule type" value="Genomic_DNA"/>
</dbReference>
<protein>
    <recommendedName>
        <fullName evidence="3">BTB domain-containing protein</fullName>
    </recommendedName>
</protein>
<proteinExistence type="predicted"/>
<dbReference type="OrthoDB" id="3184970at2759"/>
<dbReference type="InterPro" id="IPR011333">
    <property type="entry name" value="SKP1/BTB/POZ_sf"/>
</dbReference>
<comment type="caution">
    <text evidence="1">The sequence shown here is derived from an EMBL/GenBank/DDBJ whole genome shotgun (WGS) entry which is preliminary data.</text>
</comment>
<name>A0A9P5PE07_9AGAR</name>
<organism evidence="1 2">
    <name type="scientific">Rhodocollybia butyracea</name>
    <dbReference type="NCBI Taxonomy" id="206335"/>
    <lineage>
        <taxon>Eukaryota</taxon>
        <taxon>Fungi</taxon>
        <taxon>Dikarya</taxon>
        <taxon>Basidiomycota</taxon>
        <taxon>Agaricomycotina</taxon>
        <taxon>Agaricomycetes</taxon>
        <taxon>Agaricomycetidae</taxon>
        <taxon>Agaricales</taxon>
        <taxon>Marasmiineae</taxon>
        <taxon>Omphalotaceae</taxon>
        <taxon>Rhodocollybia</taxon>
    </lineage>
</organism>